<evidence type="ECO:0000259" key="3">
    <source>
        <dbReference type="Pfam" id="PF03968"/>
    </source>
</evidence>
<sequence length="534" mass="61358">MIRHKARWAVAACMICAMQPWTVSADIPVTAGDATVYQTDLDRAQESYPGELTDNYEARYSTIRVVKRGNNATSASKDKNVIAVPADRVPTRVDADKMKYTSSTGDVYAEGNVILRKDNQELQAPRVEGNTNTTEYKTSGGSYRYKVDGGRTKDLTGKQLTYRSSDSYMTADSADGWSDPYYITGTDVVYDGEVGHIKKGSMTTKNAKAFVHTSDYRIEGQDIVVYPGDKAVIKHASFFIKNFRLFSLKSYTVSLRHDKEGQFNIFSLLPRPMYNSDDGFGFRGNTAYPVGPKGEIALDYEWYSQEGFKPSLGYRHSVPWGNMSLGYKNEKDTYNDETVWIEKTLEFRADTHAYHVGHTPFTVRGGVNAGYWKEDEVRDVRGMHYQYYGELSHDAIRPWKNATLRFFMGYERDYYKYNDTVRSMPYWGVTFRNKITNRLTTFASYNQRNIDRNNSPYFFDTIETPKEFRYGLSYKVSRIDDFTVSVKVNVETGESEDINYTWHRDLHSFDSFLTYKSKSSGSKWEFKIIARDFS</sequence>
<dbReference type="Proteomes" id="UP001272515">
    <property type="component" value="Unassembled WGS sequence"/>
</dbReference>
<dbReference type="Pfam" id="PF03968">
    <property type="entry name" value="LptD_N"/>
    <property type="match status" value="1"/>
</dbReference>
<dbReference type="PANTHER" id="PTHR30189:SF1">
    <property type="entry name" value="LPS-ASSEMBLY PROTEIN LPTD"/>
    <property type="match status" value="1"/>
</dbReference>
<dbReference type="EMBL" id="JAWJZB010000005">
    <property type="protein sequence ID" value="MDV5088192.1"/>
    <property type="molecule type" value="Genomic_DNA"/>
</dbReference>
<evidence type="ECO:0000313" key="5">
    <source>
        <dbReference type="Proteomes" id="UP001272515"/>
    </source>
</evidence>
<evidence type="ECO:0000256" key="1">
    <source>
        <dbReference type="ARBA" id="ARBA00023237"/>
    </source>
</evidence>
<dbReference type="PANTHER" id="PTHR30189">
    <property type="entry name" value="LPS-ASSEMBLY PROTEIN"/>
    <property type="match status" value="1"/>
</dbReference>
<name>A0ABU3Z8D6_9FIRM</name>
<keyword evidence="1" id="KW-0998">Cell outer membrane</keyword>
<keyword evidence="2" id="KW-0732">Signal</keyword>
<evidence type="ECO:0000256" key="2">
    <source>
        <dbReference type="SAM" id="SignalP"/>
    </source>
</evidence>
<dbReference type="RefSeq" id="WP_317329839.1">
    <property type="nucleotide sequence ID" value="NZ_JAWJZA010000004.1"/>
</dbReference>
<feature type="chain" id="PRO_5045489760" evidence="2">
    <location>
        <begin position="26"/>
        <end position="534"/>
    </location>
</feature>
<protein>
    <submittedName>
        <fullName evidence="4">LptA/OstA family protein</fullName>
    </submittedName>
</protein>
<feature type="domain" description="Organic solvent tolerance-like N-terminal" evidence="3">
    <location>
        <begin position="93"/>
        <end position="192"/>
    </location>
</feature>
<feature type="signal peptide" evidence="2">
    <location>
        <begin position="1"/>
        <end position="25"/>
    </location>
</feature>
<proteinExistence type="predicted"/>
<keyword evidence="1" id="KW-0472">Membrane</keyword>
<dbReference type="InterPro" id="IPR050218">
    <property type="entry name" value="LptD"/>
</dbReference>
<organism evidence="4 5">
    <name type="scientific">Veillonella absiana</name>
    <dbReference type="NCBI Taxonomy" id="3079305"/>
    <lineage>
        <taxon>Bacteria</taxon>
        <taxon>Bacillati</taxon>
        <taxon>Bacillota</taxon>
        <taxon>Negativicutes</taxon>
        <taxon>Veillonellales</taxon>
        <taxon>Veillonellaceae</taxon>
        <taxon>Veillonella</taxon>
    </lineage>
</organism>
<gene>
    <name evidence="4" type="ORF">RVY80_04935</name>
</gene>
<dbReference type="Gene3D" id="2.60.450.10">
    <property type="entry name" value="Lipopolysaccharide (LPS) transport protein A like domain"/>
    <property type="match status" value="1"/>
</dbReference>
<reference evidence="4 5" key="1">
    <citation type="submission" date="2023-10" db="EMBL/GenBank/DDBJ databases">
        <title>Veillonella sp. nov., isolated from a pig farm feces dump.</title>
        <authorList>
            <person name="Chang Y.-H."/>
        </authorList>
    </citation>
    <scope>NUCLEOTIDE SEQUENCE [LARGE SCALE GENOMIC DNA]</scope>
    <source>
        <strain evidence="4 5">YH-vei2233</strain>
    </source>
</reference>
<comment type="caution">
    <text evidence="4">The sequence shown here is derived from an EMBL/GenBank/DDBJ whole genome shotgun (WGS) entry which is preliminary data.</text>
</comment>
<accession>A0ABU3Z8D6</accession>
<keyword evidence="5" id="KW-1185">Reference proteome</keyword>
<dbReference type="InterPro" id="IPR005653">
    <property type="entry name" value="OstA-like_N"/>
</dbReference>
<evidence type="ECO:0000313" key="4">
    <source>
        <dbReference type="EMBL" id="MDV5088192.1"/>
    </source>
</evidence>